<dbReference type="GO" id="GO:0000976">
    <property type="term" value="F:transcription cis-regulatory region binding"/>
    <property type="evidence" value="ECO:0007669"/>
    <property type="project" value="TreeGrafter"/>
</dbReference>
<gene>
    <name evidence="6" type="ORF">CKALI_01285</name>
</gene>
<evidence type="ECO:0000256" key="4">
    <source>
        <dbReference type="PROSITE-ProRule" id="PRU00335"/>
    </source>
</evidence>
<dbReference type="GO" id="GO:0003700">
    <property type="term" value="F:DNA-binding transcription factor activity"/>
    <property type="evidence" value="ECO:0007669"/>
    <property type="project" value="TreeGrafter"/>
</dbReference>
<dbReference type="InterPro" id="IPR036271">
    <property type="entry name" value="Tet_transcr_reg_TetR-rel_C_sf"/>
</dbReference>
<organism evidence="6 7">
    <name type="scientific">Corynebacterium kalinowskii</name>
    <dbReference type="NCBI Taxonomy" id="2675216"/>
    <lineage>
        <taxon>Bacteria</taxon>
        <taxon>Bacillati</taxon>
        <taxon>Actinomycetota</taxon>
        <taxon>Actinomycetes</taxon>
        <taxon>Mycobacteriales</taxon>
        <taxon>Corynebacteriaceae</taxon>
        <taxon>Corynebacterium</taxon>
    </lineage>
</organism>
<dbReference type="SUPFAM" id="SSF46689">
    <property type="entry name" value="Homeodomain-like"/>
    <property type="match status" value="1"/>
</dbReference>
<evidence type="ECO:0000313" key="7">
    <source>
        <dbReference type="Proteomes" id="UP000427071"/>
    </source>
</evidence>
<dbReference type="Pfam" id="PF13305">
    <property type="entry name" value="TetR_C_33"/>
    <property type="match status" value="1"/>
</dbReference>
<dbReference type="AlphaFoldDB" id="A0A6B8VNN8"/>
<dbReference type="EMBL" id="CP046452">
    <property type="protein sequence ID" value="QGU01157.1"/>
    <property type="molecule type" value="Genomic_DNA"/>
</dbReference>
<dbReference type="Pfam" id="PF00440">
    <property type="entry name" value="TetR_N"/>
    <property type="match status" value="1"/>
</dbReference>
<dbReference type="SUPFAM" id="SSF48498">
    <property type="entry name" value="Tetracyclin repressor-like, C-terminal domain"/>
    <property type="match status" value="1"/>
</dbReference>
<name>A0A6B8VNN8_9CORY</name>
<feature type="domain" description="HTH tetR-type" evidence="5">
    <location>
        <begin position="11"/>
        <end position="71"/>
    </location>
</feature>
<dbReference type="PANTHER" id="PTHR30055:SF243">
    <property type="entry name" value="HTH-TYPE TRANSCRIPTIONAL REGULATOR RV1816"/>
    <property type="match status" value="1"/>
</dbReference>
<protein>
    <submittedName>
        <fullName evidence="6">HTH-type transcriptional regulator</fullName>
    </submittedName>
</protein>
<dbReference type="Proteomes" id="UP000427071">
    <property type="component" value="Chromosome"/>
</dbReference>
<evidence type="ECO:0000256" key="2">
    <source>
        <dbReference type="ARBA" id="ARBA00023125"/>
    </source>
</evidence>
<feature type="DNA-binding region" description="H-T-H motif" evidence="4">
    <location>
        <begin position="34"/>
        <end position="53"/>
    </location>
</feature>
<dbReference type="PANTHER" id="PTHR30055">
    <property type="entry name" value="HTH-TYPE TRANSCRIPTIONAL REGULATOR RUTR"/>
    <property type="match status" value="1"/>
</dbReference>
<proteinExistence type="predicted"/>
<dbReference type="KEGG" id="ckw:CKALI_01285"/>
<dbReference type="InterPro" id="IPR025996">
    <property type="entry name" value="MT1864/Rv1816-like_C"/>
</dbReference>
<keyword evidence="3" id="KW-0804">Transcription</keyword>
<dbReference type="PROSITE" id="PS50977">
    <property type="entry name" value="HTH_TETR_2"/>
    <property type="match status" value="1"/>
</dbReference>
<evidence type="ECO:0000259" key="5">
    <source>
        <dbReference type="PROSITE" id="PS50977"/>
    </source>
</evidence>
<reference evidence="7" key="1">
    <citation type="submission" date="2019-11" db="EMBL/GenBank/DDBJ databases">
        <title>Complete genome sequence of Corynebacterium kalinowskii 1959, a novel Corynebacterium species isolated from soil of a small paddock in Vilsendorf, Germany.</title>
        <authorList>
            <person name="Schaffert L."/>
            <person name="Ruwe M."/>
            <person name="Milse J."/>
            <person name="Hanuschka K."/>
            <person name="Ortseifen V."/>
            <person name="Droste J."/>
            <person name="Brandt D."/>
            <person name="Schlueter L."/>
            <person name="Kutter Y."/>
            <person name="Vinke S."/>
            <person name="Viehoefer P."/>
            <person name="Jacob L."/>
            <person name="Luebke N.-C."/>
            <person name="Schulte-Berndt E."/>
            <person name="Hain C."/>
            <person name="Linder M."/>
            <person name="Schmidt P."/>
            <person name="Wollenschlaeger L."/>
            <person name="Luttermann T."/>
            <person name="Thieme E."/>
            <person name="Hassa J."/>
            <person name="Haak M."/>
            <person name="Wittchen M."/>
            <person name="Mentz A."/>
            <person name="Persicke M."/>
            <person name="Busche T."/>
            <person name="Ruckert C."/>
        </authorList>
    </citation>
    <scope>NUCLEOTIDE SEQUENCE [LARGE SCALE GENOMIC DNA]</scope>
    <source>
        <strain evidence="7">1959</strain>
    </source>
</reference>
<keyword evidence="2 4" id="KW-0238">DNA-binding</keyword>
<dbReference type="Gene3D" id="1.10.357.10">
    <property type="entry name" value="Tetracycline Repressor, domain 2"/>
    <property type="match status" value="1"/>
</dbReference>
<keyword evidence="7" id="KW-1185">Reference proteome</keyword>
<accession>A0A6B8VNN8</accession>
<keyword evidence="1" id="KW-0805">Transcription regulation</keyword>
<dbReference type="InterPro" id="IPR009057">
    <property type="entry name" value="Homeodomain-like_sf"/>
</dbReference>
<dbReference type="InterPro" id="IPR050109">
    <property type="entry name" value="HTH-type_TetR-like_transc_reg"/>
</dbReference>
<evidence type="ECO:0000256" key="1">
    <source>
        <dbReference type="ARBA" id="ARBA00023015"/>
    </source>
</evidence>
<evidence type="ECO:0000256" key="3">
    <source>
        <dbReference type="ARBA" id="ARBA00023163"/>
    </source>
</evidence>
<sequence length="220" mass="23702">MALGKRELHRQEMMGKILQLADEQLVDGGAQSLSLREIARDLGLASSAIYRYVASRDELLTLLLVRGFNSLADAVDAAVGVEKQPERQLRALAGSVRGWARINPEQYALLYGTPVPGFHADQGTVAPGSRVLMRLAEIAQQGAPRIDAHSFEPLVSEVPLELTAAQLAAGASAWGMLLGAINSEMFGYLGPDFGGVSDELFEIAVDRIVKELCLRDCNEA</sequence>
<dbReference type="InterPro" id="IPR001647">
    <property type="entry name" value="HTH_TetR"/>
</dbReference>
<evidence type="ECO:0000313" key="6">
    <source>
        <dbReference type="EMBL" id="QGU01157.1"/>
    </source>
</evidence>
<dbReference type="RefSeq" id="WP_156191586.1">
    <property type="nucleotide sequence ID" value="NZ_CP046452.1"/>
</dbReference>